<evidence type="ECO:0000313" key="3">
    <source>
        <dbReference type="Proteomes" id="UP000178583"/>
    </source>
</evidence>
<proteinExistence type="predicted"/>
<sequence length="123" mass="14522">MISKRGKLTNLEKNVEGFCKYDSVLEREYMVELERDPAVKSWTKSHGIKIPYNFLGFSRSYLPDFLVEFQDGSKELHETKGLPLLFWLSTKLKAESAEEYCKNRGLKYKRITKGRRAFYRKVD</sequence>
<dbReference type="Proteomes" id="UP000178583">
    <property type="component" value="Unassembled WGS sequence"/>
</dbReference>
<reference evidence="2 3" key="1">
    <citation type="journal article" date="2016" name="Nat. Commun.">
        <title>Thousands of microbial genomes shed light on interconnected biogeochemical processes in an aquifer system.</title>
        <authorList>
            <person name="Anantharaman K."/>
            <person name="Brown C.T."/>
            <person name="Hug L.A."/>
            <person name="Sharon I."/>
            <person name="Castelle C.J."/>
            <person name="Probst A.J."/>
            <person name="Thomas B.C."/>
            <person name="Singh A."/>
            <person name="Wilkins M.J."/>
            <person name="Karaoz U."/>
            <person name="Brodie E.L."/>
            <person name="Williams K.H."/>
            <person name="Hubbard S.S."/>
            <person name="Banfield J.F."/>
        </authorList>
    </citation>
    <scope>NUCLEOTIDE SEQUENCE [LARGE SCALE GENOMIC DNA]</scope>
</reference>
<accession>A0A1F5E8X3</accession>
<gene>
    <name evidence="2" type="ORF">A2215_00800</name>
</gene>
<dbReference type="STRING" id="1797472.A2215_00800"/>
<dbReference type="InterPro" id="IPR014833">
    <property type="entry name" value="TnsA_N"/>
</dbReference>
<dbReference type="Pfam" id="PF08722">
    <property type="entry name" value="Tn7_TnsA-like_N"/>
    <property type="match status" value="1"/>
</dbReference>
<name>A0A1F5E8X3_9BACT</name>
<dbReference type="EMBL" id="MEZY01000029">
    <property type="protein sequence ID" value="OGD63867.1"/>
    <property type="molecule type" value="Genomic_DNA"/>
</dbReference>
<feature type="domain" description="TnsA endonuclease N-terminal" evidence="1">
    <location>
        <begin position="36"/>
        <end position="112"/>
    </location>
</feature>
<evidence type="ECO:0000259" key="1">
    <source>
        <dbReference type="Pfam" id="PF08722"/>
    </source>
</evidence>
<organism evidence="2 3">
    <name type="scientific">Candidatus Berkelbacteria bacterium RIFOXYA2_FULL_43_10</name>
    <dbReference type="NCBI Taxonomy" id="1797472"/>
    <lineage>
        <taxon>Bacteria</taxon>
        <taxon>Candidatus Berkelbacteria</taxon>
    </lineage>
</organism>
<dbReference type="AlphaFoldDB" id="A0A1F5E8X3"/>
<comment type="caution">
    <text evidence="2">The sequence shown here is derived from an EMBL/GenBank/DDBJ whole genome shotgun (WGS) entry which is preliminary data.</text>
</comment>
<evidence type="ECO:0000313" key="2">
    <source>
        <dbReference type="EMBL" id="OGD63867.1"/>
    </source>
</evidence>
<protein>
    <recommendedName>
        <fullName evidence="1">TnsA endonuclease N-terminal domain-containing protein</fullName>
    </recommendedName>
</protein>